<dbReference type="InterPro" id="IPR010730">
    <property type="entry name" value="HET"/>
</dbReference>
<sequence length="308" mass="35578">MSVAQSNYFEHDPLDQSQPSIRLVKILRKKSRGGLLQCEVHHTTVDASYICLSYVWGEPPTADGLRPILINGKRFSVRPNLYAFLTASRSRYSKTMLWIDALCIDQMNTLERNHQVQQMGEIFSRAEYVIAWLGDDRFAGRSLVMFRAMASYSQARSLVNFLSTLLHLIRLNDDDHLYAALREYWSRAWITQEVALACQVKFRARKAEWKLPASLDQHWEDISKPPSQGGDTILYSILRLSTTRHDDWQYGLMELLCGLVYKNCSDPRDRIYSLLSLCRERDVLKVDYGISEVRLLCHVLKTSNATCF</sequence>
<feature type="non-terminal residue" evidence="2">
    <location>
        <position position="308"/>
    </location>
</feature>
<dbReference type="Proteomes" id="UP000813461">
    <property type="component" value="Unassembled WGS sequence"/>
</dbReference>
<dbReference type="PANTHER" id="PTHR24148">
    <property type="entry name" value="ANKYRIN REPEAT DOMAIN-CONTAINING PROTEIN 39 HOMOLOG-RELATED"/>
    <property type="match status" value="1"/>
</dbReference>
<name>A0A8K0R0Y8_9PLEO</name>
<keyword evidence="3" id="KW-1185">Reference proteome</keyword>
<dbReference type="InterPro" id="IPR052895">
    <property type="entry name" value="HetReg/Transcr_Mod"/>
</dbReference>
<gene>
    <name evidence="2" type="ORF">FB567DRAFT_500289</name>
</gene>
<dbReference type="Pfam" id="PF06985">
    <property type="entry name" value="HET"/>
    <property type="match status" value="1"/>
</dbReference>
<feature type="domain" description="Heterokaryon incompatibility" evidence="1">
    <location>
        <begin position="49"/>
        <end position="193"/>
    </location>
</feature>
<evidence type="ECO:0000259" key="1">
    <source>
        <dbReference type="Pfam" id="PF06985"/>
    </source>
</evidence>
<comment type="caution">
    <text evidence="2">The sequence shown here is derived from an EMBL/GenBank/DDBJ whole genome shotgun (WGS) entry which is preliminary data.</text>
</comment>
<protein>
    <submittedName>
        <fullName evidence="2">Heterokaryon incompatibility protein-domain-containing protein</fullName>
    </submittedName>
</protein>
<dbReference type="EMBL" id="JAGMVJ010000014">
    <property type="protein sequence ID" value="KAH7082350.1"/>
    <property type="molecule type" value="Genomic_DNA"/>
</dbReference>
<evidence type="ECO:0000313" key="3">
    <source>
        <dbReference type="Proteomes" id="UP000813461"/>
    </source>
</evidence>
<evidence type="ECO:0000313" key="2">
    <source>
        <dbReference type="EMBL" id="KAH7082350.1"/>
    </source>
</evidence>
<dbReference type="OrthoDB" id="194358at2759"/>
<accession>A0A8K0R0Y8</accession>
<reference evidence="2" key="1">
    <citation type="journal article" date="2021" name="Nat. Commun.">
        <title>Genetic determinants of endophytism in the Arabidopsis root mycobiome.</title>
        <authorList>
            <person name="Mesny F."/>
            <person name="Miyauchi S."/>
            <person name="Thiergart T."/>
            <person name="Pickel B."/>
            <person name="Atanasova L."/>
            <person name="Karlsson M."/>
            <person name="Huettel B."/>
            <person name="Barry K.W."/>
            <person name="Haridas S."/>
            <person name="Chen C."/>
            <person name="Bauer D."/>
            <person name="Andreopoulos W."/>
            <person name="Pangilinan J."/>
            <person name="LaButti K."/>
            <person name="Riley R."/>
            <person name="Lipzen A."/>
            <person name="Clum A."/>
            <person name="Drula E."/>
            <person name="Henrissat B."/>
            <person name="Kohler A."/>
            <person name="Grigoriev I.V."/>
            <person name="Martin F.M."/>
            <person name="Hacquard S."/>
        </authorList>
    </citation>
    <scope>NUCLEOTIDE SEQUENCE</scope>
    <source>
        <strain evidence="2">MPI-SDFR-AT-0120</strain>
    </source>
</reference>
<dbReference type="PANTHER" id="PTHR24148:SF73">
    <property type="entry name" value="HET DOMAIN PROTEIN (AFU_ORTHOLOGUE AFUA_8G01020)"/>
    <property type="match status" value="1"/>
</dbReference>
<organism evidence="2 3">
    <name type="scientific">Paraphoma chrysanthemicola</name>
    <dbReference type="NCBI Taxonomy" id="798071"/>
    <lineage>
        <taxon>Eukaryota</taxon>
        <taxon>Fungi</taxon>
        <taxon>Dikarya</taxon>
        <taxon>Ascomycota</taxon>
        <taxon>Pezizomycotina</taxon>
        <taxon>Dothideomycetes</taxon>
        <taxon>Pleosporomycetidae</taxon>
        <taxon>Pleosporales</taxon>
        <taxon>Pleosporineae</taxon>
        <taxon>Phaeosphaeriaceae</taxon>
        <taxon>Paraphoma</taxon>
    </lineage>
</organism>
<dbReference type="AlphaFoldDB" id="A0A8K0R0Y8"/>
<proteinExistence type="predicted"/>